<keyword evidence="3 9" id="KW-0808">Transferase</keyword>
<dbReference type="CDD" id="cd01029">
    <property type="entry name" value="TOPRIM_primases"/>
    <property type="match status" value="1"/>
</dbReference>
<dbReference type="Pfam" id="PF13662">
    <property type="entry name" value="Toprim_4"/>
    <property type="match status" value="1"/>
</dbReference>
<feature type="compositionally biased region" description="Acidic residues" evidence="10">
    <location>
        <begin position="267"/>
        <end position="285"/>
    </location>
</feature>
<feature type="domain" description="Toprim" evidence="11">
    <location>
        <begin position="167"/>
        <end position="253"/>
    </location>
</feature>
<evidence type="ECO:0000256" key="4">
    <source>
        <dbReference type="ARBA" id="ARBA00022695"/>
    </source>
</evidence>
<dbReference type="Proteomes" id="UP000326865">
    <property type="component" value="Unassembled WGS sequence"/>
</dbReference>
<dbReference type="SMART" id="SM00493">
    <property type="entry name" value="TOPRIM"/>
    <property type="match status" value="1"/>
</dbReference>
<name>A0A5N5UB99_9EURY</name>
<dbReference type="EC" id="2.7.7.101" evidence="9"/>
<reference evidence="12 13" key="1">
    <citation type="submission" date="2019-10" db="EMBL/GenBank/DDBJ databases">
        <title>Unraveling microbial dark matter from salterns through culturing: the case of the genus Halosegnis.</title>
        <authorList>
            <person name="Duran-Viseras A."/>
            <person name="Andrei A.-S."/>
            <person name="Vera-Gargallo B."/>
            <person name="Ghai R."/>
            <person name="Sanchez-Porro C."/>
            <person name="Ventosa A."/>
        </authorList>
    </citation>
    <scope>NUCLEOTIDE SEQUENCE [LARGE SCALE GENOMIC DNA]</scope>
    <source>
        <strain evidence="12 13">F18-79</strain>
    </source>
</reference>
<dbReference type="NCBIfam" id="NF003108">
    <property type="entry name" value="PRK04031.1-1"/>
    <property type="match status" value="1"/>
</dbReference>
<evidence type="ECO:0000313" key="12">
    <source>
        <dbReference type="EMBL" id="KAB7515915.1"/>
    </source>
</evidence>
<dbReference type="RefSeq" id="WP_152133618.1">
    <property type="nucleotide sequence ID" value="NZ_QKKZ01000001.1"/>
</dbReference>
<dbReference type="InterPro" id="IPR006171">
    <property type="entry name" value="TOPRIM_dom"/>
</dbReference>
<gene>
    <name evidence="9" type="primary">dnaG</name>
    <name evidence="12" type="ORF">DM867_01880</name>
</gene>
<keyword evidence="8 9" id="KW-0804">Transcription</keyword>
<dbReference type="GO" id="GO:0000428">
    <property type="term" value="C:DNA-directed RNA polymerase complex"/>
    <property type="evidence" value="ECO:0007669"/>
    <property type="project" value="UniProtKB-KW"/>
</dbReference>
<dbReference type="GO" id="GO:0006269">
    <property type="term" value="P:DNA replication, synthesis of primer"/>
    <property type="evidence" value="ECO:0007669"/>
    <property type="project" value="UniProtKB-UniRule"/>
</dbReference>
<feature type="compositionally biased region" description="Basic and acidic residues" evidence="10">
    <location>
        <begin position="293"/>
        <end position="304"/>
    </location>
</feature>
<evidence type="ECO:0000256" key="6">
    <source>
        <dbReference type="ARBA" id="ARBA00022723"/>
    </source>
</evidence>
<evidence type="ECO:0000256" key="8">
    <source>
        <dbReference type="ARBA" id="ARBA00023163"/>
    </source>
</evidence>
<feature type="compositionally biased region" description="Basic and acidic residues" evidence="10">
    <location>
        <begin position="329"/>
        <end position="345"/>
    </location>
</feature>
<evidence type="ECO:0000256" key="5">
    <source>
        <dbReference type="ARBA" id="ARBA00022705"/>
    </source>
</evidence>
<evidence type="ECO:0000256" key="7">
    <source>
        <dbReference type="ARBA" id="ARBA00022842"/>
    </source>
</evidence>
<keyword evidence="7" id="KW-0460">Magnesium</keyword>
<evidence type="ECO:0000256" key="2">
    <source>
        <dbReference type="ARBA" id="ARBA00022515"/>
    </source>
</evidence>
<comment type="function">
    <text evidence="9">RNA polymerase that catalyzes the synthesis of short RNA molecules used as primers for DNA polymerase during DNA replication.</text>
</comment>
<evidence type="ECO:0000256" key="10">
    <source>
        <dbReference type="SAM" id="MobiDB-lite"/>
    </source>
</evidence>
<accession>A0A5N5UB99</accession>
<evidence type="ECO:0000313" key="13">
    <source>
        <dbReference type="Proteomes" id="UP000326865"/>
    </source>
</evidence>
<dbReference type="SUPFAM" id="SSF56731">
    <property type="entry name" value="DNA primase core"/>
    <property type="match status" value="1"/>
</dbReference>
<keyword evidence="5 9" id="KW-0235">DNA replication</keyword>
<dbReference type="PANTHER" id="PTHR30313">
    <property type="entry name" value="DNA PRIMASE"/>
    <property type="match status" value="1"/>
</dbReference>
<dbReference type="Gene3D" id="3.40.1360.10">
    <property type="match status" value="1"/>
</dbReference>
<dbReference type="PANTHER" id="PTHR30313:SF2">
    <property type="entry name" value="DNA PRIMASE"/>
    <property type="match status" value="1"/>
</dbReference>
<evidence type="ECO:0000256" key="1">
    <source>
        <dbReference type="ARBA" id="ARBA00022478"/>
    </source>
</evidence>
<keyword evidence="2 9" id="KW-0639">Primosome</keyword>
<dbReference type="GO" id="GO:0000178">
    <property type="term" value="C:exosome (RNase complex)"/>
    <property type="evidence" value="ECO:0007669"/>
    <property type="project" value="InterPro"/>
</dbReference>
<comment type="subunit">
    <text evidence="9">Forms a ternary complex with MCM helicase and DNA.</text>
</comment>
<proteinExistence type="inferred from homology"/>
<sequence length="467" mass="49422">MQDTAKYLIHADITADGVVERSDVVGAIFGQTEGLLGDDLDLRDLQDSSKVGRIDVDIDSAHGQSFGEITIATSLDKVKTAILAAALETIDRVGPCRSTIDVETIEDVRAAKRREVVDRAKGLLQESFDGSILSSEELVAEVRQALRVEDVTEYEGYPAGPRVADSDAIIVVEGRSDVLQLLTYGIKNAVAVEGTNVPDAIGKLTKERTVTTFLDGDRGGELILKELAQVGDIDFVAFAPSGESVEDLSRSAVMAALREKAPYEMVADTDEDGSVTVADDPEAVADEATIAPKRTDDASADPDRGFQSVTDDGPDDEAGEDTPPAPETAPEKSAESDGTDEREPSGSDESAGDTEGESDEPEEYRTPRTLGGHVDAVIDGEAGLVRLLDADFGVLAEGDAADVFTLVRDAEPVPETVVLDGEASQRLLDVAAQRGVADIVAAATGEFVKQPTNVRIRTAAELRQPAE</sequence>
<dbReference type="GO" id="GO:0005737">
    <property type="term" value="C:cytoplasm"/>
    <property type="evidence" value="ECO:0007669"/>
    <property type="project" value="TreeGrafter"/>
</dbReference>
<evidence type="ECO:0000259" key="11">
    <source>
        <dbReference type="PROSITE" id="PS50880"/>
    </source>
</evidence>
<organism evidence="12 13">
    <name type="scientific">Halosegnis rubeus</name>
    <dbReference type="NCBI Taxonomy" id="2212850"/>
    <lineage>
        <taxon>Archaea</taxon>
        <taxon>Methanobacteriati</taxon>
        <taxon>Methanobacteriota</taxon>
        <taxon>Stenosarchaea group</taxon>
        <taxon>Halobacteria</taxon>
        <taxon>Halobacteriales</taxon>
        <taxon>Natronomonadaceae</taxon>
        <taxon>Halosegnis</taxon>
    </lineage>
</organism>
<dbReference type="HAMAP" id="MF_00007">
    <property type="entry name" value="DNA_primase_DnaG_arc"/>
    <property type="match status" value="1"/>
</dbReference>
<dbReference type="PROSITE" id="PS50880">
    <property type="entry name" value="TOPRIM"/>
    <property type="match status" value="1"/>
</dbReference>
<dbReference type="GO" id="GO:0046872">
    <property type="term" value="F:metal ion binding"/>
    <property type="evidence" value="ECO:0007669"/>
    <property type="project" value="UniProtKB-KW"/>
</dbReference>
<keyword evidence="4 9" id="KW-0548">Nucleotidyltransferase</keyword>
<dbReference type="AlphaFoldDB" id="A0A5N5UB99"/>
<keyword evidence="1 9" id="KW-0240">DNA-directed RNA polymerase</keyword>
<dbReference type="GO" id="GO:0008143">
    <property type="term" value="F:poly(A) binding"/>
    <property type="evidence" value="ECO:0007669"/>
    <property type="project" value="InterPro"/>
</dbReference>
<feature type="region of interest" description="Disordered" evidence="10">
    <location>
        <begin position="265"/>
        <end position="372"/>
    </location>
</feature>
<comment type="similarity">
    <text evidence="9">Belongs to the archaeal DnaG primase family.</text>
</comment>
<keyword evidence="6" id="KW-0479">Metal-binding</keyword>
<comment type="caution">
    <text evidence="12">The sequence shown here is derived from an EMBL/GenBank/DDBJ whole genome shotgun (WGS) entry which is preliminary data.</text>
</comment>
<dbReference type="InterPro" id="IPR050219">
    <property type="entry name" value="DnaG_primase"/>
</dbReference>
<comment type="catalytic activity">
    <reaction evidence="9">
        <text>ssDNA + n NTP = ssDNA/pppN(pN)n-1 hybrid + (n-1) diphosphate.</text>
        <dbReference type="EC" id="2.7.7.101"/>
    </reaction>
</comment>
<dbReference type="EMBL" id="QKKZ01000001">
    <property type="protein sequence ID" value="KAB7515915.1"/>
    <property type="molecule type" value="Genomic_DNA"/>
</dbReference>
<feature type="compositionally biased region" description="Acidic residues" evidence="10">
    <location>
        <begin position="350"/>
        <end position="362"/>
    </location>
</feature>
<protein>
    <recommendedName>
        <fullName evidence="9">DNA primase DnaG</fullName>
        <ecNumber evidence="9">2.7.7.101</ecNumber>
    </recommendedName>
</protein>
<evidence type="ECO:0000256" key="9">
    <source>
        <dbReference type="HAMAP-Rule" id="MF_00007"/>
    </source>
</evidence>
<dbReference type="InterPro" id="IPR034154">
    <property type="entry name" value="TOPRIM_DnaG/twinkle"/>
</dbReference>
<dbReference type="GO" id="GO:1990077">
    <property type="term" value="C:primosome complex"/>
    <property type="evidence" value="ECO:0007669"/>
    <property type="project" value="UniProtKB-KW"/>
</dbReference>
<dbReference type="InterPro" id="IPR020607">
    <property type="entry name" value="Primase_DnaG_arc"/>
</dbReference>
<evidence type="ECO:0000256" key="3">
    <source>
        <dbReference type="ARBA" id="ARBA00022679"/>
    </source>
</evidence>
<dbReference type="GO" id="GO:0003899">
    <property type="term" value="F:DNA-directed RNA polymerase activity"/>
    <property type="evidence" value="ECO:0007669"/>
    <property type="project" value="UniProtKB-UniRule"/>
</dbReference>
<keyword evidence="13" id="KW-1185">Reference proteome</keyword>